<name>A0AAV4KMN7_9ACTN</name>
<accession>A0AAV4KMN7</accession>
<dbReference type="EMBL" id="BMSJ01000007">
    <property type="protein sequence ID" value="GGR31653.1"/>
    <property type="molecule type" value="Genomic_DNA"/>
</dbReference>
<evidence type="ECO:0000313" key="6">
    <source>
        <dbReference type="Proteomes" id="UP000642014"/>
    </source>
</evidence>
<dbReference type="EMBL" id="CP023693">
    <property type="protein sequence ID" value="QEV33592.1"/>
    <property type="molecule type" value="Genomic_DNA"/>
</dbReference>
<evidence type="ECO:0000256" key="2">
    <source>
        <dbReference type="SAM" id="Phobius"/>
    </source>
</evidence>
<protein>
    <submittedName>
        <fullName evidence="3">Uncharacterized protein</fullName>
    </submittedName>
</protein>
<keyword evidence="2" id="KW-0812">Transmembrane</keyword>
<feature type="transmembrane region" description="Helical" evidence="2">
    <location>
        <begin position="28"/>
        <end position="50"/>
    </location>
</feature>
<reference evidence="3" key="3">
    <citation type="submission" date="2023-08" db="EMBL/GenBank/DDBJ databases">
        <authorList>
            <person name="Sun Q."/>
            <person name="Ohkuma M."/>
        </authorList>
    </citation>
    <scope>NUCLEOTIDE SEQUENCE</scope>
    <source>
        <strain evidence="3">JCM 4205</strain>
    </source>
</reference>
<sequence>MSDGPPRLTLPTASASVRRRTVWHQARGASAALLGLVVILLAGAILLGVVPELIDDERAYAAASPCPASTGGAEDCLREVTATVVRTVIRDEAEYDEFSVRLRGLGEASGDVDTGAPGPLLKDLRPGDAVTFTLWQDYVVAVAKDGRSQETADTPWVSRSSRPRWGRPCYRPASSPPAPEGGCSPGRAATGDEGCPGSSWSMARRRSVRCCALCRPWSWGRPHRRPASDGRLARSAARGLVVRAPT</sequence>
<feature type="compositionally biased region" description="Polar residues" evidence="1">
    <location>
        <begin position="151"/>
        <end position="160"/>
    </location>
</feature>
<feature type="region of interest" description="Disordered" evidence="1">
    <location>
        <begin position="149"/>
        <end position="185"/>
    </location>
</feature>
<reference evidence="3 6" key="1">
    <citation type="journal article" date="2014" name="Int. J. Syst. Evol. Microbiol.">
        <title>Complete genome sequence of Corynebacterium casei LMG S-19264T (=DSM 44701T), isolated from a smear-ripened cheese.</title>
        <authorList>
            <consortium name="US DOE Joint Genome Institute (JGI-PGF)"/>
            <person name="Walter F."/>
            <person name="Albersmeier A."/>
            <person name="Kalinowski J."/>
            <person name="Ruckert C."/>
        </authorList>
    </citation>
    <scope>NUCLEOTIDE SEQUENCE [LARGE SCALE GENOMIC DNA]</scope>
    <source>
        <strain evidence="3 6">JCM 4205</strain>
    </source>
</reference>
<organism evidence="3 6">
    <name type="scientific">Streptomyces cinereoruber</name>
    <dbReference type="NCBI Taxonomy" id="67260"/>
    <lineage>
        <taxon>Bacteria</taxon>
        <taxon>Bacillati</taxon>
        <taxon>Actinomycetota</taxon>
        <taxon>Actinomycetes</taxon>
        <taxon>Kitasatosporales</taxon>
        <taxon>Streptomycetaceae</taxon>
        <taxon>Streptomyces</taxon>
    </lineage>
</organism>
<evidence type="ECO:0000313" key="5">
    <source>
        <dbReference type="Proteomes" id="UP000326029"/>
    </source>
</evidence>
<dbReference type="Proteomes" id="UP000642014">
    <property type="component" value="Unassembled WGS sequence"/>
</dbReference>
<keyword evidence="2" id="KW-0472">Membrane</keyword>
<evidence type="ECO:0000256" key="1">
    <source>
        <dbReference type="SAM" id="MobiDB-lite"/>
    </source>
</evidence>
<keyword evidence="2" id="KW-1133">Transmembrane helix</keyword>
<gene>
    <name evidence="4" type="ORF">CP977_16625</name>
    <name evidence="3" type="ORF">GCM10010497_37480</name>
</gene>
<proteinExistence type="predicted"/>
<dbReference type="Proteomes" id="UP000326029">
    <property type="component" value="Chromosome"/>
</dbReference>
<evidence type="ECO:0000313" key="3">
    <source>
        <dbReference type="EMBL" id="GGR31653.1"/>
    </source>
</evidence>
<dbReference type="AlphaFoldDB" id="A0AAV4KMN7"/>
<keyword evidence="5" id="KW-1185">Reference proteome</keyword>
<evidence type="ECO:0000313" key="4">
    <source>
        <dbReference type="EMBL" id="QEV33592.1"/>
    </source>
</evidence>
<reference evidence="4 5" key="2">
    <citation type="submission" date="2017-09" db="EMBL/GenBank/DDBJ databases">
        <authorList>
            <person name="Lee N."/>
            <person name="Cho B.-K."/>
        </authorList>
    </citation>
    <scope>NUCLEOTIDE SEQUENCE [LARGE SCALE GENOMIC DNA]</scope>
    <source>
        <strain evidence="4 5">ATCC 19740</strain>
    </source>
</reference>
<feature type="region of interest" description="Disordered" evidence="1">
    <location>
        <begin position="223"/>
        <end position="246"/>
    </location>
</feature>